<dbReference type="RefSeq" id="WP_380202701.1">
    <property type="nucleotide sequence ID" value="NZ_JBHTEK010000001.1"/>
</dbReference>
<name>A0ABW2U3A3_9BACT</name>
<protein>
    <submittedName>
        <fullName evidence="7">DUF202 domain-containing protein</fullName>
    </submittedName>
</protein>
<comment type="subcellular location">
    <subcellularLocation>
        <location evidence="1">Endomembrane system</location>
        <topology evidence="1">Multi-pass membrane protein</topology>
    </subcellularLocation>
</comment>
<evidence type="ECO:0000256" key="4">
    <source>
        <dbReference type="ARBA" id="ARBA00023136"/>
    </source>
</evidence>
<feature type="transmembrane region" description="Helical" evidence="5">
    <location>
        <begin position="30"/>
        <end position="50"/>
    </location>
</feature>
<evidence type="ECO:0000313" key="7">
    <source>
        <dbReference type="EMBL" id="MFC7667845.1"/>
    </source>
</evidence>
<keyword evidence="3 5" id="KW-1133">Transmembrane helix</keyword>
<evidence type="ECO:0000256" key="2">
    <source>
        <dbReference type="ARBA" id="ARBA00022692"/>
    </source>
</evidence>
<feature type="domain" description="DUF202" evidence="6">
    <location>
        <begin position="20"/>
        <end position="82"/>
    </location>
</feature>
<sequence length="95" mass="10559">MVAPPAKRHHSLSDQLALERTRMANERTMLAYLRTGLAMIIAGFSLIQFFRANVYVWAGVLAIPLGLGTILLGWIRFRAKARRISQSLLNPGPNA</sequence>
<evidence type="ECO:0000259" key="6">
    <source>
        <dbReference type="Pfam" id="PF02656"/>
    </source>
</evidence>
<keyword evidence="4 5" id="KW-0472">Membrane</keyword>
<reference evidence="8" key="1">
    <citation type="journal article" date="2019" name="Int. J. Syst. Evol. Microbiol.">
        <title>The Global Catalogue of Microorganisms (GCM) 10K type strain sequencing project: providing services to taxonomists for standard genome sequencing and annotation.</title>
        <authorList>
            <consortium name="The Broad Institute Genomics Platform"/>
            <consortium name="The Broad Institute Genome Sequencing Center for Infectious Disease"/>
            <person name="Wu L."/>
            <person name="Ma J."/>
        </authorList>
    </citation>
    <scope>NUCLEOTIDE SEQUENCE [LARGE SCALE GENOMIC DNA]</scope>
    <source>
        <strain evidence="8">JCM 19635</strain>
    </source>
</reference>
<organism evidence="7 8">
    <name type="scientific">Hymenobacter humi</name>
    <dbReference type="NCBI Taxonomy" id="1411620"/>
    <lineage>
        <taxon>Bacteria</taxon>
        <taxon>Pseudomonadati</taxon>
        <taxon>Bacteroidota</taxon>
        <taxon>Cytophagia</taxon>
        <taxon>Cytophagales</taxon>
        <taxon>Hymenobacteraceae</taxon>
        <taxon>Hymenobacter</taxon>
    </lineage>
</organism>
<keyword evidence="2 5" id="KW-0812">Transmembrane</keyword>
<proteinExistence type="predicted"/>
<dbReference type="EMBL" id="JBHTEK010000001">
    <property type="protein sequence ID" value="MFC7667845.1"/>
    <property type="molecule type" value="Genomic_DNA"/>
</dbReference>
<dbReference type="Pfam" id="PF02656">
    <property type="entry name" value="DUF202"/>
    <property type="match status" value="1"/>
</dbReference>
<comment type="caution">
    <text evidence="7">The sequence shown here is derived from an EMBL/GenBank/DDBJ whole genome shotgun (WGS) entry which is preliminary data.</text>
</comment>
<gene>
    <name evidence="7" type="ORF">ACFQT0_10935</name>
</gene>
<evidence type="ECO:0000256" key="1">
    <source>
        <dbReference type="ARBA" id="ARBA00004127"/>
    </source>
</evidence>
<evidence type="ECO:0000313" key="8">
    <source>
        <dbReference type="Proteomes" id="UP001596513"/>
    </source>
</evidence>
<keyword evidence="8" id="KW-1185">Reference proteome</keyword>
<feature type="transmembrane region" description="Helical" evidence="5">
    <location>
        <begin position="56"/>
        <end position="75"/>
    </location>
</feature>
<evidence type="ECO:0000256" key="3">
    <source>
        <dbReference type="ARBA" id="ARBA00022989"/>
    </source>
</evidence>
<evidence type="ECO:0000256" key="5">
    <source>
        <dbReference type="SAM" id="Phobius"/>
    </source>
</evidence>
<accession>A0ABW2U3A3</accession>
<dbReference type="InterPro" id="IPR003807">
    <property type="entry name" value="DUF202"/>
</dbReference>
<dbReference type="Proteomes" id="UP001596513">
    <property type="component" value="Unassembled WGS sequence"/>
</dbReference>